<dbReference type="HOGENOM" id="CLU_024514_0_0_1"/>
<dbReference type="GeneID" id="11534826"/>
<dbReference type="InterPro" id="IPR040347">
    <property type="entry name" value="YBP1/2"/>
</dbReference>
<dbReference type="OMA" id="TYEIGWD"/>
<dbReference type="AlphaFoldDB" id="G8BPK9"/>
<dbReference type="GO" id="GO:0015035">
    <property type="term" value="F:protein-disulfide reductase activity"/>
    <property type="evidence" value="ECO:0007669"/>
    <property type="project" value="EnsemblFungi"/>
</dbReference>
<dbReference type="EMBL" id="HE612857">
    <property type="protein sequence ID" value="CCE61940.1"/>
    <property type="molecule type" value="Genomic_DNA"/>
</dbReference>
<organism evidence="1 2">
    <name type="scientific">Tetrapisispora phaffii (strain ATCC 24235 / CBS 4417 / NBRC 1672 / NRRL Y-8282 / UCD 70-5)</name>
    <name type="common">Yeast</name>
    <name type="synonym">Fabospora phaffii</name>
    <dbReference type="NCBI Taxonomy" id="1071381"/>
    <lineage>
        <taxon>Eukaryota</taxon>
        <taxon>Fungi</taxon>
        <taxon>Dikarya</taxon>
        <taxon>Ascomycota</taxon>
        <taxon>Saccharomycotina</taxon>
        <taxon>Saccharomycetes</taxon>
        <taxon>Saccharomycetales</taxon>
        <taxon>Saccharomycetaceae</taxon>
        <taxon>Tetrapisispora</taxon>
    </lineage>
</organism>
<dbReference type="RefSeq" id="XP_003684374.1">
    <property type="nucleotide sequence ID" value="XM_003684326.1"/>
</dbReference>
<dbReference type="GO" id="GO:0034599">
    <property type="term" value="P:cellular response to oxidative stress"/>
    <property type="evidence" value="ECO:0007669"/>
    <property type="project" value="InterPro"/>
</dbReference>
<evidence type="ECO:0000313" key="2">
    <source>
        <dbReference type="Proteomes" id="UP000005666"/>
    </source>
</evidence>
<sequence length="664" mass="76010">MLEDLKTINELVIQSFSQAGEDAISIITTIDISCEEVNLNGTREQKEEFLSMLLGQLQAHPEIVAKIAWDLPDMLFQFLNSSNINIENALQQSSIIRIIMKSFNEIAMNGSPKECFLTACDMVSNLKVLEFYIHNDTNSDTTPESGKDTIPLNQIPLERNPNEFFFGLQLHIIFELLSTSMRRISTLYPSKYLGMAAASILKFVDNNVANVDNMVIILRRIFTLVRGYTQNDIPKDLKENKNIKKSELNLIAEQETVIQGKLLRSLITTSLEKCLSTFNLSVDSIVFNSLAHKPTNFSEYYIAMFDMISRIYHIVLSFDIDLEDELKKYMKESNSIYKSLPKDSDISSETAKDKIYKAVYKLSYTYQLQKVSKQTELSIDELGVFILTGFHYRETGSHLLTDINIVDAIYTYIRISTIPLHCKGFKNESAESVSRYWLWVVLSNTSTDKIQKDLEAVPSYVLNVFFEMVLSATVVTVNSDNRLLGFTLLTRILCLVKEEITFKFMIHILESDRDNSSKSCILGIMKDLMTRTYICPTSKEIDTDELDKKISNLDIEEKEEKESCVSESPSKRYYLSCSESRIKCIHNACVVQVSKVISNPENVSDSLLLLNYLRFFINVAEQWDQNVLKELHELIQTQIVKIEKQNVEIKSIIDANNSIKEKLH</sequence>
<dbReference type="eggNOG" id="ENOG502QWJN">
    <property type="taxonomic scope" value="Eukaryota"/>
</dbReference>
<dbReference type="OrthoDB" id="5396786at2759"/>
<dbReference type="Pfam" id="PF08568">
    <property type="entry name" value="Kinetochor_Ybp2"/>
    <property type="match status" value="1"/>
</dbReference>
<keyword evidence="2" id="KW-1185">Reference proteome</keyword>
<dbReference type="PANTHER" id="PTHR28020:SF1">
    <property type="entry name" value="YAP1-BINDING PROTEIN 1-RELATED"/>
    <property type="match status" value="1"/>
</dbReference>
<dbReference type="GO" id="GO:0065003">
    <property type="term" value="P:protein-containing complex assembly"/>
    <property type="evidence" value="ECO:0007669"/>
    <property type="project" value="EnsemblFungi"/>
</dbReference>
<dbReference type="KEGG" id="tpf:TPHA_0B02670"/>
<gene>
    <name evidence="1" type="primary">TPHA0B02670</name>
    <name evidence="1" type="ordered locus">TPHA_0B02670</name>
</gene>
<evidence type="ECO:0000313" key="1">
    <source>
        <dbReference type="EMBL" id="CCE61940.1"/>
    </source>
</evidence>
<protein>
    <submittedName>
        <fullName evidence="1">Uncharacterized protein</fullName>
    </submittedName>
</protein>
<dbReference type="PANTHER" id="PTHR28020">
    <property type="entry name" value="YAP1-BINDING PROTEIN 1-RELATED"/>
    <property type="match status" value="1"/>
</dbReference>
<dbReference type="STRING" id="1071381.G8BPK9"/>
<dbReference type="GO" id="GO:0140297">
    <property type="term" value="F:DNA-binding transcription factor binding"/>
    <property type="evidence" value="ECO:0007669"/>
    <property type="project" value="EnsemblFungi"/>
</dbReference>
<accession>G8BPK9</accession>
<dbReference type="Proteomes" id="UP000005666">
    <property type="component" value="Chromosome 2"/>
</dbReference>
<dbReference type="GO" id="GO:0005737">
    <property type="term" value="C:cytoplasm"/>
    <property type="evidence" value="ECO:0007669"/>
    <property type="project" value="TreeGrafter"/>
</dbReference>
<name>G8BPK9_TETPH</name>
<reference evidence="1 2" key="1">
    <citation type="journal article" date="2011" name="Proc. Natl. Acad. Sci. U.S.A.">
        <title>Evolutionary erosion of yeast sex chromosomes by mating-type switching accidents.</title>
        <authorList>
            <person name="Gordon J.L."/>
            <person name="Armisen D."/>
            <person name="Proux-Wera E."/>
            <person name="Oheigeartaigh S.S."/>
            <person name="Byrne K.P."/>
            <person name="Wolfe K.H."/>
        </authorList>
    </citation>
    <scope>NUCLEOTIDE SEQUENCE [LARGE SCALE GENOMIC DNA]</scope>
    <source>
        <strain evidence="2">ATCC 24235 / CBS 4417 / NBRC 1672 / NRRL Y-8282 / UCD 70-5</strain>
    </source>
</reference>
<proteinExistence type="predicted"/>
<dbReference type="InterPro" id="IPR013877">
    <property type="entry name" value="YAP-bd/ALF4/Glomulin"/>
</dbReference>